<protein>
    <submittedName>
        <fullName evidence="1">Efflux RND transporter permease subunit</fullName>
    </submittedName>
</protein>
<evidence type="ECO:0000313" key="2">
    <source>
        <dbReference type="Proteomes" id="UP001056855"/>
    </source>
</evidence>
<proteinExistence type="predicted"/>
<dbReference type="RefSeq" id="WP_254159060.1">
    <property type="nucleotide sequence ID" value="NZ_CP100355.1"/>
</dbReference>
<sequence>MDGIGKLAVVLVVIGAVLLAGPVFGFTTISADRGVSVNTASDPNGLLGVIDNSAAGSADVVPSNNQRGEVFHIDDNAGLFDVNDVTINEVRFNGQETNLDAQVETDGTNGDYAVVVTCGTSNLKDQGTLTVDLTASSSVTVDLERTTGAEIDVNCRGGGNGNNDPPGLEVTSVDSVQGGVVEFTVNNTGGKIDITEVSVTRTSTAATEISQGNQAGEVIVNGGAGNTETASASPWEIRDQIVEFDNGNGKRVTLETGNLATVTIDAFVNESGEEVSMDDAEIDMTFYGKNGESDSVTVTISCDSESTNCEP</sequence>
<dbReference type="AlphaFoldDB" id="A0A9E7NBJ3"/>
<gene>
    <name evidence="1" type="ORF">NGM29_03765</name>
</gene>
<organism evidence="1 2">
    <name type="scientific">Natronosalvus rutilus</name>
    <dbReference type="NCBI Taxonomy" id="2953753"/>
    <lineage>
        <taxon>Archaea</taxon>
        <taxon>Methanobacteriati</taxon>
        <taxon>Methanobacteriota</taxon>
        <taxon>Stenosarchaea group</taxon>
        <taxon>Halobacteria</taxon>
        <taxon>Halobacteriales</taxon>
        <taxon>Natrialbaceae</taxon>
        <taxon>Natronosalvus</taxon>
    </lineage>
</organism>
<reference evidence="1" key="1">
    <citation type="submission" date="2022-06" db="EMBL/GenBank/DDBJ databases">
        <title>Diverse halophilic archaea isolated from saline environments.</title>
        <authorList>
            <person name="Cui H.-L."/>
        </authorList>
    </citation>
    <scope>NUCLEOTIDE SEQUENCE</scope>
    <source>
        <strain evidence="1">WLHS1</strain>
    </source>
</reference>
<keyword evidence="2" id="KW-1185">Reference proteome</keyword>
<dbReference type="KEGG" id="sawl:NGM29_03765"/>
<accession>A0A9E7NBJ3</accession>
<dbReference type="EMBL" id="CP100355">
    <property type="protein sequence ID" value="UTF54406.1"/>
    <property type="molecule type" value="Genomic_DNA"/>
</dbReference>
<name>A0A9E7NBJ3_9EURY</name>
<evidence type="ECO:0000313" key="1">
    <source>
        <dbReference type="EMBL" id="UTF54406.1"/>
    </source>
</evidence>
<dbReference type="GeneID" id="73289133"/>
<dbReference type="Proteomes" id="UP001056855">
    <property type="component" value="Chromosome"/>
</dbReference>